<keyword evidence="2" id="KW-1185">Reference proteome</keyword>
<dbReference type="RefSeq" id="WP_305171928.1">
    <property type="nucleotide sequence ID" value="NZ_JAUUDS010000001.1"/>
</dbReference>
<gene>
    <name evidence="1" type="ORF">Q5H91_04040</name>
</gene>
<organism evidence="1 2">
    <name type="scientific">Sphingomonas aurea</name>
    <dbReference type="NCBI Taxonomy" id="3063994"/>
    <lineage>
        <taxon>Bacteria</taxon>
        <taxon>Pseudomonadati</taxon>
        <taxon>Pseudomonadota</taxon>
        <taxon>Alphaproteobacteria</taxon>
        <taxon>Sphingomonadales</taxon>
        <taxon>Sphingomonadaceae</taxon>
        <taxon>Sphingomonas</taxon>
    </lineage>
</organism>
<comment type="caution">
    <text evidence="1">The sequence shown here is derived from an EMBL/GenBank/DDBJ whole genome shotgun (WGS) entry which is preliminary data.</text>
</comment>
<dbReference type="Proteomes" id="UP001230685">
    <property type="component" value="Unassembled WGS sequence"/>
</dbReference>
<accession>A0ABT9EHE2</accession>
<protein>
    <submittedName>
        <fullName evidence="1">Uncharacterized protein</fullName>
    </submittedName>
</protein>
<dbReference type="EMBL" id="JAUUDS010000001">
    <property type="protein sequence ID" value="MDP1026372.1"/>
    <property type="molecule type" value="Genomic_DNA"/>
</dbReference>
<reference evidence="1 2" key="1">
    <citation type="submission" date="2023-07" db="EMBL/GenBank/DDBJ databases">
        <authorList>
            <person name="Kim M.K."/>
        </authorList>
    </citation>
    <scope>NUCLEOTIDE SEQUENCE [LARGE SCALE GENOMIC DNA]</scope>
    <source>
        <strain evidence="1 2">KR1UV-12</strain>
    </source>
</reference>
<sequence>MDAQTATEITKMRAEIKALRGKMEILLARQFADELLLKAIAAHVADKGGIRVPLLKGLRDGARDFSRAEPTSELHQRAAARLRDLADEMEQRLRPT</sequence>
<evidence type="ECO:0000313" key="1">
    <source>
        <dbReference type="EMBL" id="MDP1026372.1"/>
    </source>
</evidence>
<evidence type="ECO:0000313" key="2">
    <source>
        <dbReference type="Proteomes" id="UP001230685"/>
    </source>
</evidence>
<proteinExistence type="predicted"/>
<name>A0ABT9EHE2_9SPHN</name>